<keyword evidence="1 2" id="KW-0808">Transferase</keyword>
<gene>
    <name evidence="4" type="ORF">HD841_003118</name>
</gene>
<evidence type="ECO:0000313" key="5">
    <source>
        <dbReference type="Proteomes" id="UP000517753"/>
    </source>
</evidence>
<name>A0A7Y9K2S4_9SPHN</name>
<keyword evidence="3" id="KW-0472">Membrane</keyword>
<dbReference type="Pfam" id="PF01066">
    <property type="entry name" value="CDP-OH_P_transf"/>
    <property type="match status" value="1"/>
</dbReference>
<dbReference type="GO" id="GO:0016780">
    <property type="term" value="F:phosphotransferase activity, for other substituted phosphate groups"/>
    <property type="evidence" value="ECO:0007669"/>
    <property type="project" value="InterPro"/>
</dbReference>
<dbReference type="PROSITE" id="PS00379">
    <property type="entry name" value="CDP_ALCOHOL_P_TRANSF"/>
    <property type="match status" value="1"/>
</dbReference>
<dbReference type="GO" id="GO:0016020">
    <property type="term" value="C:membrane"/>
    <property type="evidence" value="ECO:0007669"/>
    <property type="project" value="InterPro"/>
</dbReference>
<evidence type="ECO:0000256" key="1">
    <source>
        <dbReference type="ARBA" id="ARBA00022679"/>
    </source>
</evidence>
<dbReference type="RefSeq" id="WP_179509710.1">
    <property type="nucleotide sequence ID" value="NZ_JACCBY010000004.1"/>
</dbReference>
<dbReference type="Gene3D" id="1.20.120.1760">
    <property type="match status" value="1"/>
</dbReference>
<feature type="transmembrane region" description="Helical" evidence="3">
    <location>
        <begin position="341"/>
        <end position="361"/>
    </location>
</feature>
<dbReference type="AlphaFoldDB" id="A0A7Y9K2S4"/>
<reference evidence="4 5" key="1">
    <citation type="submission" date="2020-08" db="EMBL/GenBank/DDBJ databases">
        <title>The Agave Microbiome: Exploring the role of microbial communities in plant adaptations to desert environments.</title>
        <authorList>
            <person name="Partida-Martinez L.P."/>
        </authorList>
    </citation>
    <scope>NUCLEOTIDE SEQUENCE [LARGE SCALE GENOMIC DNA]</scope>
    <source>
        <strain evidence="4 5">AS2.3</strain>
    </source>
</reference>
<dbReference type="EMBL" id="JACCBY010000004">
    <property type="protein sequence ID" value="NYD91311.1"/>
    <property type="molecule type" value="Genomic_DNA"/>
</dbReference>
<keyword evidence="5" id="KW-1185">Reference proteome</keyword>
<feature type="transmembrane region" description="Helical" evidence="3">
    <location>
        <begin position="265"/>
        <end position="284"/>
    </location>
</feature>
<organism evidence="4 5">
    <name type="scientific">Sphingomonas melonis</name>
    <dbReference type="NCBI Taxonomy" id="152682"/>
    <lineage>
        <taxon>Bacteria</taxon>
        <taxon>Pseudomonadati</taxon>
        <taxon>Pseudomonadota</taxon>
        <taxon>Alphaproteobacteria</taxon>
        <taxon>Sphingomonadales</taxon>
        <taxon>Sphingomonadaceae</taxon>
        <taxon>Sphingomonas</taxon>
    </lineage>
</organism>
<dbReference type="Proteomes" id="UP000517753">
    <property type="component" value="Unassembled WGS sequence"/>
</dbReference>
<evidence type="ECO:0000256" key="3">
    <source>
        <dbReference type="SAM" id="Phobius"/>
    </source>
</evidence>
<protein>
    <submittedName>
        <fullName evidence="4">CDP-L-myo-inositol myo-inositolphosphotransferase</fullName>
        <ecNumber evidence="4">2.7.8.34</ecNumber>
    </submittedName>
</protein>
<dbReference type="InterPro" id="IPR043130">
    <property type="entry name" value="CDP-OH_PTrfase_TM_dom"/>
</dbReference>
<accession>A0A7Y9K2S4</accession>
<comment type="caution">
    <text evidence="4">The sequence shown here is derived from an EMBL/GenBank/DDBJ whole genome shotgun (WGS) entry which is preliminary data.</text>
</comment>
<feature type="transmembrane region" description="Helical" evidence="3">
    <location>
        <begin position="169"/>
        <end position="196"/>
    </location>
</feature>
<keyword evidence="3" id="KW-0812">Transmembrane</keyword>
<dbReference type="InterPro" id="IPR048254">
    <property type="entry name" value="CDP_ALCOHOL_P_TRANSF_CS"/>
</dbReference>
<keyword evidence="3" id="KW-1133">Transmembrane helix</keyword>
<dbReference type="GO" id="GO:0008654">
    <property type="term" value="P:phospholipid biosynthetic process"/>
    <property type="evidence" value="ECO:0007669"/>
    <property type="project" value="InterPro"/>
</dbReference>
<sequence>MPHIILVFSSAAAAEYRVAGIPAAARAAHAIAAIAEQDGIRQCAIVVDQPWQPSETLLTECRRLAPHLRLAFAPPAPSGTVLTVRGEAFVAAVARRAGPLGREAVLPALFDACIRDEAPPAAASIDGRAALRMLRRAGQDVLAATGKGGDGIVSRYINRPISRAISRQLLRIPAFTPFHASLGTALLGVAMAFALFLGDKTGLIVGALLFQAASIFDGVDGEIARATYRTSDQGATLDSVIDAFTNLAFVTGLTLNIGLSGDVSGAVAGGVALVTLAVGLMLIGRHADAMGEPMNFDIIKRHFRSGRRPSRLMECLIHLTMRDFFAAACAVMVVAGLTHLLILAFATIALGWFVVTVFVLFRTRRGAVDTDPALYGVLTPLPSSQGRNSCA</sequence>
<comment type="similarity">
    <text evidence="2">Belongs to the CDP-alcohol phosphatidyltransferase class-I family.</text>
</comment>
<proteinExistence type="inferred from homology"/>
<evidence type="ECO:0000256" key="2">
    <source>
        <dbReference type="RuleBase" id="RU003750"/>
    </source>
</evidence>
<dbReference type="InterPro" id="IPR000462">
    <property type="entry name" value="CDP-OH_P_trans"/>
</dbReference>
<dbReference type="EC" id="2.7.8.34" evidence="4"/>
<evidence type="ECO:0000313" key="4">
    <source>
        <dbReference type="EMBL" id="NYD91311.1"/>
    </source>
</evidence>